<feature type="region of interest" description="Disordered" evidence="1">
    <location>
        <begin position="234"/>
        <end position="267"/>
    </location>
</feature>
<organism evidence="2 3">
    <name type="scientific">Euplotes crassus</name>
    <dbReference type="NCBI Taxonomy" id="5936"/>
    <lineage>
        <taxon>Eukaryota</taxon>
        <taxon>Sar</taxon>
        <taxon>Alveolata</taxon>
        <taxon>Ciliophora</taxon>
        <taxon>Intramacronucleata</taxon>
        <taxon>Spirotrichea</taxon>
        <taxon>Hypotrichia</taxon>
        <taxon>Euplotida</taxon>
        <taxon>Euplotidae</taxon>
        <taxon>Moneuplotes</taxon>
    </lineage>
</organism>
<dbReference type="Proteomes" id="UP001295684">
    <property type="component" value="Unassembled WGS sequence"/>
</dbReference>
<dbReference type="EMBL" id="CAMPGE010029907">
    <property type="protein sequence ID" value="CAI2387396.1"/>
    <property type="molecule type" value="Genomic_DNA"/>
</dbReference>
<sequence length="675" mass="80050">MGGSFCCARGREIGDLTHTLENYPHKERMALFRKVALFDWNKNLINQSAEHQKDISLCENVMVSLTNDLGFSSPHIAHILICEFIKFLYLNTIMIDIENREGNKANLPKLTINGKDVKVYKGLCAPPYIDQVWVKLYPTQEYFNFCEEILGGYLVRESILDQTVDHFEKYQKTLRYANENMEVIKHYQPLWPKYIEEKHFEEDYNGFVCLTVPELYCTFDMIENEIEQIISKEIEEPKDSHKHQDKKEPEDSKGEPKRHKLHHREEPFSQEDMISRRDFKMVLRKFFKTTLEDHSNIKEQEVSSSLCSMITLQDQSSVRLDDFLENMERKTKDIKVLFTTKLATRFIINNKTAERWIREYFIYLAILAQDPSTQNHAVPSHIISEVWKAHYEFFENYTRVISKLFLGRHIFPDQFCASYISPKDSFEKYESALNKYQELTGCAPEPRIWTPLEDFKNNRCDIIKKIEEEEILGTECYEFKHLHTLFITINIRRLTLAQLVLNYDRIKADQPLEKYRSMKRNCTLRDQVDQHKNERLSSIDAGKRYLWREYYPYCKNVYQSKKIEDTMNSISIKFIKEHETEINQEIKSNIFNKDCLIFISNPLSKTVLSPRGYKADLYQGITNYWKSTVQLDNIDDLCDSFFSKLDFSSREDHLQVIPQEEDDENAKIQERAAYF</sequence>
<keyword evidence="3" id="KW-1185">Reference proteome</keyword>
<comment type="caution">
    <text evidence="2">The sequence shown here is derived from an EMBL/GenBank/DDBJ whole genome shotgun (WGS) entry which is preliminary data.</text>
</comment>
<gene>
    <name evidence="2" type="ORF">ECRASSUSDP1_LOCUS29028</name>
</gene>
<evidence type="ECO:0000313" key="2">
    <source>
        <dbReference type="EMBL" id="CAI2387396.1"/>
    </source>
</evidence>
<evidence type="ECO:0000313" key="3">
    <source>
        <dbReference type="Proteomes" id="UP001295684"/>
    </source>
</evidence>
<accession>A0AAD2DCL6</accession>
<proteinExistence type="predicted"/>
<dbReference type="AlphaFoldDB" id="A0AAD2DCL6"/>
<evidence type="ECO:0000256" key="1">
    <source>
        <dbReference type="SAM" id="MobiDB-lite"/>
    </source>
</evidence>
<feature type="compositionally biased region" description="Basic and acidic residues" evidence="1">
    <location>
        <begin position="245"/>
        <end position="255"/>
    </location>
</feature>
<protein>
    <submittedName>
        <fullName evidence="2">Uncharacterized protein</fullName>
    </submittedName>
</protein>
<name>A0AAD2DCL6_EUPCR</name>
<reference evidence="2" key="1">
    <citation type="submission" date="2023-07" db="EMBL/GenBank/DDBJ databases">
        <authorList>
            <consortium name="AG Swart"/>
            <person name="Singh M."/>
            <person name="Singh A."/>
            <person name="Seah K."/>
            <person name="Emmerich C."/>
        </authorList>
    </citation>
    <scope>NUCLEOTIDE SEQUENCE</scope>
    <source>
        <strain evidence="2">DP1</strain>
    </source>
</reference>